<sequence length="147" mass="17191">MFTERTIIYFTPFYFKNGNKAKNKYFVVLKNINNKSILASLPTSKDYIPEKLIIEHGCIECESSNFNCFVLSTSTEITEDGKHFSVPTFLYGHLLDEYTTDLLEDLYPNETSDYKIWGKMKVSLFNELIECLRNSKSVKRKYKKLLP</sequence>
<keyword evidence="2" id="KW-1185">Reference proteome</keyword>
<gene>
    <name evidence="1" type="ORF">CBG49_06190</name>
</gene>
<organism evidence="1 2">
    <name type="scientific">Capnocytophaga endodontalis</name>
    <dbReference type="NCBI Taxonomy" id="2708117"/>
    <lineage>
        <taxon>Bacteria</taxon>
        <taxon>Pseudomonadati</taxon>
        <taxon>Bacteroidota</taxon>
        <taxon>Flavobacteriia</taxon>
        <taxon>Flavobacteriales</taxon>
        <taxon>Flavobacteriaceae</taxon>
        <taxon>Capnocytophaga</taxon>
    </lineage>
</organism>
<evidence type="ECO:0000313" key="1">
    <source>
        <dbReference type="EMBL" id="ASF42693.1"/>
    </source>
</evidence>
<dbReference type="AlphaFoldDB" id="A0A1Z4BN76"/>
<dbReference type="EMBL" id="CP022022">
    <property type="protein sequence ID" value="ASF42693.1"/>
    <property type="molecule type" value="Genomic_DNA"/>
</dbReference>
<name>A0A1Z4BN76_9FLAO</name>
<reference evidence="2" key="1">
    <citation type="submission" date="2017-06" db="EMBL/GenBank/DDBJ databases">
        <title>Complete genome sequence of Capnocytophaga sp. KCOM 1579 (=ChDC OS43) isolated from a human refractory periapical abscess lesion.</title>
        <authorList>
            <person name="Kook J.-K."/>
            <person name="Park S.-N."/>
            <person name="Lim Y.K."/>
            <person name="Roh H."/>
        </authorList>
    </citation>
    <scope>NUCLEOTIDE SEQUENCE [LARGE SCALE GENOMIC DNA]</scope>
    <source>
        <strain evidence="2">ChDC OS43</strain>
    </source>
</reference>
<evidence type="ECO:0000313" key="2">
    <source>
        <dbReference type="Proteomes" id="UP000197007"/>
    </source>
</evidence>
<dbReference type="RefSeq" id="WP_088593807.1">
    <property type="nucleotide sequence ID" value="NZ_CP022022.1"/>
</dbReference>
<dbReference type="Proteomes" id="UP000197007">
    <property type="component" value="Chromosome"/>
</dbReference>
<proteinExistence type="predicted"/>
<accession>A0A1Z4BN76</accession>
<dbReference type="KEGG" id="capn:CBG49_06190"/>
<protein>
    <submittedName>
        <fullName evidence="1">Uncharacterized protein</fullName>
    </submittedName>
</protein>